<name>A0A2T6KS22_9RHOB</name>
<dbReference type="PANTHER" id="PTHR35093">
    <property type="entry name" value="OUTER MEMBRANE PROTEIN NMB0088-RELATED"/>
    <property type="match status" value="1"/>
</dbReference>
<keyword evidence="4" id="KW-0812">Transmembrane</keyword>
<dbReference type="SUPFAM" id="SSF56935">
    <property type="entry name" value="Porins"/>
    <property type="match status" value="1"/>
</dbReference>
<dbReference type="GO" id="GO:0015483">
    <property type="term" value="F:long-chain fatty acid transporting porin activity"/>
    <property type="evidence" value="ECO:0007669"/>
    <property type="project" value="TreeGrafter"/>
</dbReference>
<evidence type="ECO:0000256" key="5">
    <source>
        <dbReference type="ARBA" id="ARBA00022729"/>
    </source>
</evidence>
<dbReference type="AlphaFoldDB" id="A0A2T6KS22"/>
<keyword evidence="3" id="KW-1134">Transmembrane beta strand</keyword>
<comment type="similarity">
    <text evidence="2">Belongs to the OmpP1/FadL family.</text>
</comment>
<dbReference type="InterPro" id="IPR005017">
    <property type="entry name" value="OMPP1/FadL/TodX"/>
</dbReference>
<keyword evidence="10" id="KW-1185">Reference proteome</keyword>
<dbReference type="RefSeq" id="WP_108385000.1">
    <property type="nucleotide sequence ID" value="NZ_QBUD01000001.1"/>
</dbReference>
<feature type="signal peptide" evidence="8">
    <location>
        <begin position="1"/>
        <end position="20"/>
    </location>
</feature>
<protein>
    <submittedName>
        <fullName evidence="9">Long-subunit fatty acid transport protein</fullName>
    </submittedName>
</protein>
<proteinExistence type="inferred from homology"/>
<gene>
    <name evidence="9" type="ORF">C8N45_101968</name>
</gene>
<comment type="subcellular location">
    <subcellularLocation>
        <location evidence="1">Cell outer membrane</location>
        <topology evidence="1">Multi-pass membrane protein</topology>
    </subcellularLocation>
</comment>
<organism evidence="9 10">
    <name type="scientific">Yoonia sediminilitoris</name>
    <dbReference type="NCBI Taxonomy" id="1286148"/>
    <lineage>
        <taxon>Bacteria</taxon>
        <taxon>Pseudomonadati</taxon>
        <taxon>Pseudomonadota</taxon>
        <taxon>Alphaproteobacteria</taxon>
        <taxon>Rhodobacterales</taxon>
        <taxon>Paracoccaceae</taxon>
        <taxon>Yoonia</taxon>
    </lineage>
</organism>
<evidence type="ECO:0000313" key="9">
    <source>
        <dbReference type="EMBL" id="PUB19370.1"/>
    </source>
</evidence>
<dbReference type="Pfam" id="PF03349">
    <property type="entry name" value="Toluene_X"/>
    <property type="match status" value="1"/>
</dbReference>
<evidence type="ECO:0000256" key="3">
    <source>
        <dbReference type="ARBA" id="ARBA00022452"/>
    </source>
</evidence>
<comment type="caution">
    <text evidence="9">The sequence shown here is derived from an EMBL/GenBank/DDBJ whole genome shotgun (WGS) entry which is preliminary data.</text>
</comment>
<evidence type="ECO:0000256" key="2">
    <source>
        <dbReference type="ARBA" id="ARBA00008163"/>
    </source>
</evidence>
<evidence type="ECO:0000256" key="8">
    <source>
        <dbReference type="SAM" id="SignalP"/>
    </source>
</evidence>
<dbReference type="Proteomes" id="UP000244523">
    <property type="component" value="Unassembled WGS sequence"/>
</dbReference>
<evidence type="ECO:0000256" key="4">
    <source>
        <dbReference type="ARBA" id="ARBA00022692"/>
    </source>
</evidence>
<evidence type="ECO:0000256" key="1">
    <source>
        <dbReference type="ARBA" id="ARBA00004571"/>
    </source>
</evidence>
<keyword evidence="7" id="KW-0998">Cell outer membrane</keyword>
<sequence>MNKVLTGGAALLLTTSMAHAVGLDRSGQSVGVLFEDGNYAELSYGYVSPDVTGNDIGFGESDTGNVAEAYDQLGLGYKRDIDSQFSFALIFDEPYGANIDYPDDGSVLISPTAAELNSVALTGLLRYKFDENFSVHGGLRGQRLDADIVLPNGTPVELDYSTAFGYVIGGAYERPEIALRVALTYFSEIEHTFDTTTAGVFQEELEVKTPQAVNLDFQTGIATDTLLFGSVRWAEYSVVEVIPTPVGESITDIDDGFSYSLGVGRRFTDEFSASISATLDTEGDDDLVSPLSPTNGSSSIGLGGQYQVNDNVTLSGGVRYIMLGDANAAPSDVPLVEFKDNNAVAVGFKIGYDF</sequence>
<reference evidence="9 10" key="1">
    <citation type="submission" date="2018-04" db="EMBL/GenBank/DDBJ databases">
        <title>Genomic Encyclopedia of Archaeal and Bacterial Type Strains, Phase II (KMG-II): from individual species to whole genera.</title>
        <authorList>
            <person name="Goeker M."/>
        </authorList>
    </citation>
    <scope>NUCLEOTIDE SEQUENCE [LARGE SCALE GENOMIC DNA]</scope>
    <source>
        <strain evidence="9 10">DSM 29955</strain>
    </source>
</reference>
<keyword evidence="5 8" id="KW-0732">Signal</keyword>
<evidence type="ECO:0000256" key="7">
    <source>
        <dbReference type="ARBA" id="ARBA00023237"/>
    </source>
</evidence>
<dbReference type="PANTHER" id="PTHR35093:SF8">
    <property type="entry name" value="OUTER MEMBRANE PROTEIN NMB0088-RELATED"/>
    <property type="match status" value="1"/>
</dbReference>
<keyword evidence="6" id="KW-0472">Membrane</keyword>
<dbReference type="EMBL" id="QBUD01000001">
    <property type="protein sequence ID" value="PUB19370.1"/>
    <property type="molecule type" value="Genomic_DNA"/>
</dbReference>
<dbReference type="GO" id="GO:0009279">
    <property type="term" value="C:cell outer membrane"/>
    <property type="evidence" value="ECO:0007669"/>
    <property type="project" value="UniProtKB-SubCell"/>
</dbReference>
<evidence type="ECO:0000313" key="10">
    <source>
        <dbReference type="Proteomes" id="UP000244523"/>
    </source>
</evidence>
<evidence type="ECO:0000256" key="6">
    <source>
        <dbReference type="ARBA" id="ARBA00023136"/>
    </source>
</evidence>
<dbReference type="OrthoDB" id="6679728at2"/>
<accession>A0A2T6KS22</accession>
<dbReference type="Gene3D" id="2.40.160.60">
    <property type="entry name" value="Outer membrane protein transport protein (OMPP1/FadL/TodX)"/>
    <property type="match status" value="1"/>
</dbReference>
<feature type="chain" id="PRO_5015656164" evidence="8">
    <location>
        <begin position="21"/>
        <end position="354"/>
    </location>
</feature>